<reference evidence="2" key="1">
    <citation type="submission" date="2023-10" db="EMBL/GenBank/DDBJ databases">
        <title>Genome assembly of Pristionchus species.</title>
        <authorList>
            <person name="Yoshida K."/>
            <person name="Sommer R.J."/>
        </authorList>
    </citation>
    <scope>NUCLEOTIDE SEQUENCE</scope>
    <source>
        <strain evidence="2">RS0144</strain>
    </source>
</reference>
<evidence type="ECO:0000313" key="3">
    <source>
        <dbReference type="Proteomes" id="UP001432027"/>
    </source>
</evidence>
<comment type="caution">
    <text evidence="2">The sequence shown here is derived from an EMBL/GenBank/DDBJ whole genome shotgun (WGS) entry which is preliminary data.</text>
</comment>
<proteinExistence type="predicted"/>
<dbReference type="EMBL" id="BTSX01000003">
    <property type="protein sequence ID" value="GMS88683.1"/>
    <property type="molecule type" value="Genomic_DNA"/>
</dbReference>
<organism evidence="2 3">
    <name type="scientific">Pristionchus entomophagus</name>
    <dbReference type="NCBI Taxonomy" id="358040"/>
    <lineage>
        <taxon>Eukaryota</taxon>
        <taxon>Metazoa</taxon>
        <taxon>Ecdysozoa</taxon>
        <taxon>Nematoda</taxon>
        <taxon>Chromadorea</taxon>
        <taxon>Rhabditida</taxon>
        <taxon>Rhabditina</taxon>
        <taxon>Diplogasteromorpha</taxon>
        <taxon>Diplogasteroidea</taxon>
        <taxon>Neodiplogasteridae</taxon>
        <taxon>Pristionchus</taxon>
    </lineage>
</organism>
<evidence type="ECO:0000313" key="2">
    <source>
        <dbReference type="EMBL" id="GMS88683.1"/>
    </source>
</evidence>
<feature type="non-terminal residue" evidence="2">
    <location>
        <position position="1"/>
    </location>
</feature>
<feature type="compositionally biased region" description="Basic and acidic residues" evidence="1">
    <location>
        <begin position="93"/>
        <end position="111"/>
    </location>
</feature>
<sequence>AMVHRRASSAHFLLPSASGRIASLPRPSKEFHQILQSFPTADIARVNGPSVSHVPRDVLSRNAQYEERMPRQLLPISAVQTVSQGIHGPRGASTRDEYAVGARRERRVDEEICREEEEDGRSSDPLPP</sequence>
<gene>
    <name evidence="2" type="ORF">PENTCL1PPCAC_10858</name>
</gene>
<accession>A0AAV5T037</accession>
<name>A0AAV5T037_9BILA</name>
<keyword evidence="3" id="KW-1185">Reference proteome</keyword>
<feature type="region of interest" description="Disordered" evidence="1">
    <location>
        <begin position="82"/>
        <end position="128"/>
    </location>
</feature>
<dbReference type="Proteomes" id="UP001432027">
    <property type="component" value="Unassembled WGS sequence"/>
</dbReference>
<evidence type="ECO:0000256" key="1">
    <source>
        <dbReference type="SAM" id="MobiDB-lite"/>
    </source>
</evidence>
<dbReference type="AlphaFoldDB" id="A0AAV5T037"/>
<protein>
    <submittedName>
        <fullName evidence="2">Uncharacterized protein</fullName>
    </submittedName>
</protein>